<reference evidence="2 3" key="1">
    <citation type="submission" date="2018-11" db="EMBL/GenBank/DDBJ databases">
        <authorList>
            <consortium name="Pathogen Informatics"/>
        </authorList>
    </citation>
    <scope>NUCLEOTIDE SEQUENCE [LARGE SCALE GENOMIC DNA]</scope>
</reference>
<dbReference type="Proteomes" id="UP000270924">
    <property type="component" value="Unassembled WGS sequence"/>
</dbReference>
<keyword evidence="1" id="KW-0732">Signal</keyword>
<gene>
    <name evidence="2" type="ORF">WBA_LOCUS4517</name>
</gene>
<dbReference type="InParanoid" id="A0A3P7DML3"/>
<dbReference type="AlphaFoldDB" id="A0A3P7DML3"/>
<name>A0A3P7DML3_WUCBA</name>
<keyword evidence="3" id="KW-1185">Reference proteome</keyword>
<feature type="signal peptide" evidence="1">
    <location>
        <begin position="1"/>
        <end position="18"/>
    </location>
</feature>
<feature type="chain" id="PRO_5018167793" evidence="1">
    <location>
        <begin position="19"/>
        <end position="121"/>
    </location>
</feature>
<sequence length="121" mass="14150">MNCIRKICLLMFCRFIVAEINRANIQHNIQICQRKATLKVDNKNANGNGTKLTELTDDIKLYLRKLYELHDQFPGEIIKGKDKIDEIEENARKIIEAINHIRNSWNVEDYERNMAIICGMS</sequence>
<dbReference type="EMBL" id="UYWW01001898">
    <property type="protein sequence ID" value="VDM11131.1"/>
    <property type="molecule type" value="Genomic_DNA"/>
</dbReference>
<dbReference type="OMA" id="DYERNMA"/>
<proteinExistence type="predicted"/>
<dbReference type="OrthoDB" id="5845192at2759"/>
<evidence type="ECO:0000313" key="3">
    <source>
        <dbReference type="Proteomes" id="UP000270924"/>
    </source>
</evidence>
<evidence type="ECO:0000256" key="1">
    <source>
        <dbReference type="SAM" id="SignalP"/>
    </source>
</evidence>
<accession>A0A3P7DML3</accession>
<protein>
    <submittedName>
        <fullName evidence="2">Uncharacterized protein</fullName>
    </submittedName>
</protein>
<organism evidence="2 3">
    <name type="scientific">Wuchereria bancrofti</name>
    <dbReference type="NCBI Taxonomy" id="6293"/>
    <lineage>
        <taxon>Eukaryota</taxon>
        <taxon>Metazoa</taxon>
        <taxon>Ecdysozoa</taxon>
        <taxon>Nematoda</taxon>
        <taxon>Chromadorea</taxon>
        <taxon>Rhabditida</taxon>
        <taxon>Spirurina</taxon>
        <taxon>Spiruromorpha</taxon>
        <taxon>Filarioidea</taxon>
        <taxon>Onchocercidae</taxon>
        <taxon>Wuchereria</taxon>
    </lineage>
</organism>
<evidence type="ECO:0000313" key="2">
    <source>
        <dbReference type="EMBL" id="VDM11131.1"/>
    </source>
</evidence>